<evidence type="ECO:0000256" key="2">
    <source>
        <dbReference type="SAM" id="MobiDB-lite"/>
    </source>
</evidence>
<dbReference type="EMBL" id="KZ679130">
    <property type="protein sequence ID" value="PTB77714.1"/>
    <property type="molecule type" value="Genomic_DNA"/>
</dbReference>
<feature type="compositionally biased region" description="Polar residues" evidence="2">
    <location>
        <begin position="34"/>
        <end position="44"/>
    </location>
</feature>
<dbReference type="PANTHER" id="PTHR46825:SF9">
    <property type="entry name" value="BETA-LACTAMASE-RELATED DOMAIN-CONTAINING PROTEIN"/>
    <property type="match status" value="1"/>
</dbReference>
<feature type="signal peptide" evidence="3">
    <location>
        <begin position="1"/>
        <end position="20"/>
    </location>
</feature>
<dbReference type="OrthoDB" id="5946976at2759"/>
<gene>
    <name evidence="5" type="ORF">M440DRAFT_1400659</name>
</gene>
<evidence type="ECO:0000313" key="5">
    <source>
        <dbReference type="EMBL" id="PTB77714.1"/>
    </source>
</evidence>
<dbReference type="InterPro" id="IPR050491">
    <property type="entry name" value="AmpC-like"/>
</dbReference>
<sequence length="575" mass="63752">MGRLLRFFPALLAFAAVGSAGDGVNRAAAHNSYQVDARQQSGQKPFSEHHEPAPANGNPLTAEFGDFVREQLDKWKVPGIAVAVVDGDEVYAEGYGYATLPDVPATPETLWYGASTTKAHVAAVLSALIHSGNHSAVLPKGWSTPISSIIRDDFVLQDEWATNHVTLDDAVSHRTGMPRHDGSLRSVVNEDDGSGGGSSRPTSPRDVVRNLRNLPLAAEPRQVSYYCNLMYATLSHVVETVTGKWLGQVLREVIWEPLGMDATFFDLESALGAREHLASGYAWDAERGEFEEIPYMTLTEVSGAGSVISNALDYAKWIRSLIQQSGPLSEEVHKDIRMPRAFWGGSPSKGYDLELYGLGWVRTLHKGHVVYTHAGGMHAYGSEVYWFPEEKYGVVVFGNTATCHVVEEVVGWKLIDDRLGVPEEDRFDYAKKWKEGQDRLTWLYENAVDVLYPERPDPVLPSTLNTSELAGTYYDPGYGSITLREEPHPDKPGEKILVADRPETTWKYSMHFHHVSGDHWIVYLPAPIYSGSKFKDFQAAEFKVGADGKAWGVEVLMESRTDPMPEGKVLYKRVV</sequence>
<dbReference type="SUPFAM" id="SSF56601">
    <property type="entry name" value="beta-lactamase/transpeptidase-like"/>
    <property type="match status" value="1"/>
</dbReference>
<reference evidence="5 6" key="1">
    <citation type="submission" date="2016-07" db="EMBL/GenBank/DDBJ databases">
        <title>Multiple horizontal gene transfer events from other fungi enriched the ability of initially mycotrophic Trichoderma (Ascomycota) to feed on dead plant biomass.</title>
        <authorList>
            <consortium name="DOE Joint Genome Institute"/>
            <person name="Aerts A."/>
            <person name="Atanasova L."/>
            <person name="Chenthamara K."/>
            <person name="Zhang J."/>
            <person name="Grujic M."/>
            <person name="Henrissat B."/>
            <person name="Kuo A."/>
            <person name="Salamov A."/>
            <person name="Lipzen A."/>
            <person name="Labutti K."/>
            <person name="Barry K."/>
            <person name="Miao Y."/>
            <person name="Rahimi M.J."/>
            <person name="Shen Q."/>
            <person name="Grigoriev I.V."/>
            <person name="Kubicek C.P."/>
            <person name="Druzhinina I.S."/>
        </authorList>
    </citation>
    <scope>NUCLEOTIDE SEQUENCE [LARGE SCALE GENOMIC DNA]</scope>
    <source>
        <strain evidence="5 6">ATCC 18648</strain>
    </source>
</reference>
<dbReference type="InterPro" id="IPR001466">
    <property type="entry name" value="Beta-lactam-related"/>
</dbReference>
<evidence type="ECO:0000256" key="1">
    <source>
        <dbReference type="ARBA" id="ARBA00038215"/>
    </source>
</evidence>
<evidence type="ECO:0000256" key="3">
    <source>
        <dbReference type="SAM" id="SignalP"/>
    </source>
</evidence>
<keyword evidence="6" id="KW-1185">Reference proteome</keyword>
<dbReference type="Gene3D" id="3.40.710.10">
    <property type="entry name" value="DD-peptidase/beta-lactamase superfamily"/>
    <property type="match status" value="1"/>
</dbReference>
<dbReference type="Pfam" id="PF00144">
    <property type="entry name" value="Beta-lactamase"/>
    <property type="match status" value="1"/>
</dbReference>
<dbReference type="STRING" id="983965.A0A2T4C853"/>
<name>A0A2T4C853_TRILO</name>
<evidence type="ECO:0000313" key="6">
    <source>
        <dbReference type="Proteomes" id="UP000240760"/>
    </source>
</evidence>
<protein>
    <submittedName>
        <fullName evidence="5">Beta-lactamase/transpeptidase-like protein</fullName>
    </submittedName>
</protein>
<feature type="compositionally biased region" description="Basic and acidic residues" evidence="2">
    <location>
        <begin position="172"/>
        <end position="183"/>
    </location>
</feature>
<feature type="domain" description="Beta-lactamase-related" evidence="4">
    <location>
        <begin position="66"/>
        <end position="401"/>
    </location>
</feature>
<feature type="region of interest" description="Disordered" evidence="2">
    <location>
        <begin position="172"/>
        <end position="206"/>
    </location>
</feature>
<dbReference type="PANTHER" id="PTHR46825">
    <property type="entry name" value="D-ALANYL-D-ALANINE-CARBOXYPEPTIDASE/ENDOPEPTIDASE AMPH"/>
    <property type="match status" value="1"/>
</dbReference>
<comment type="similarity">
    <text evidence="1">Belongs to the peptidase S12 family.</text>
</comment>
<proteinExistence type="inferred from homology"/>
<organism evidence="5 6">
    <name type="scientific">Trichoderma longibrachiatum ATCC 18648</name>
    <dbReference type="NCBI Taxonomy" id="983965"/>
    <lineage>
        <taxon>Eukaryota</taxon>
        <taxon>Fungi</taxon>
        <taxon>Dikarya</taxon>
        <taxon>Ascomycota</taxon>
        <taxon>Pezizomycotina</taxon>
        <taxon>Sordariomycetes</taxon>
        <taxon>Hypocreomycetidae</taxon>
        <taxon>Hypocreales</taxon>
        <taxon>Hypocreaceae</taxon>
        <taxon>Trichoderma</taxon>
    </lineage>
</organism>
<dbReference type="Proteomes" id="UP000240760">
    <property type="component" value="Unassembled WGS sequence"/>
</dbReference>
<dbReference type="InterPro" id="IPR012338">
    <property type="entry name" value="Beta-lactam/transpept-like"/>
</dbReference>
<accession>A0A2T4C853</accession>
<dbReference type="AlphaFoldDB" id="A0A2T4C853"/>
<keyword evidence="3" id="KW-0732">Signal</keyword>
<evidence type="ECO:0000259" key="4">
    <source>
        <dbReference type="Pfam" id="PF00144"/>
    </source>
</evidence>
<feature type="region of interest" description="Disordered" evidence="2">
    <location>
        <begin position="34"/>
        <end position="60"/>
    </location>
</feature>
<feature type="chain" id="PRO_5015699530" evidence="3">
    <location>
        <begin position="21"/>
        <end position="575"/>
    </location>
</feature>